<evidence type="ECO:0000313" key="2">
    <source>
        <dbReference type="EMBL" id="CAG8481298.1"/>
    </source>
</evidence>
<dbReference type="EMBL" id="CAJVQB010000311">
    <property type="protein sequence ID" value="CAG8481298.1"/>
    <property type="molecule type" value="Genomic_DNA"/>
</dbReference>
<protein>
    <submittedName>
        <fullName evidence="2">28387_t:CDS:1</fullName>
    </submittedName>
</protein>
<dbReference type="InterPro" id="IPR046803">
    <property type="entry name" value="DNAPKcs_CC1-2"/>
</dbReference>
<proteinExistence type="predicted"/>
<reference evidence="2 3" key="1">
    <citation type="submission" date="2021-06" db="EMBL/GenBank/DDBJ databases">
        <authorList>
            <person name="Kallberg Y."/>
            <person name="Tangrot J."/>
            <person name="Rosling A."/>
        </authorList>
    </citation>
    <scope>NUCLEOTIDE SEQUENCE [LARGE SCALE GENOMIC DNA]</scope>
    <source>
        <strain evidence="2 3">120-4 pot B 10/14</strain>
    </source>
</reference>
<comment type="caution">
    <text evidence="2">The sequence shown here is derived from an EMBL/GenBank/DDBJ whole genome shotgun (WGS) entry which is preliminary data.</text>
</comment>
<dbReference type="Proteomes" id="UP000789901">
    <property type="component" value="Unassembled WGS sequence"/>
</dbReference>
<name>A0ABM8VYT9_GIGMA</name>
<keyword evidence="3" id="KW-1185">Reference proteome</keyword>
<feature type="domain" description="DNA-dependent protein kinase catalytic subunit CC1/2" evidence="1">
    <location>
        <begin position="56"/>
        <end position="98"/>
    </location>
</feature>
<dbReference type="Pfam" id="PF20502">
    <property type="entry name" value="DNAPKcs_CC1-2"/>
    <property type="match status" value="1"/>
</dbReference>
<sequence>MLDYIIYKYAFFEILGRLGGASKLIFECIIDNETTTSLQQNIHGFKDKTSNYLGFQVPRKLVRRLVAQMIHWFTNNAQYENPETIALLQCCLDAICDTWAH</sequence>
<accession>A0ABM8VYT9</accession>
<evidence type="ECO:0000313" key="3">
    <source>
        <dbReference type="Proteomes" id="UP000789901"/>
    </source>
</evidence>
<organism evidence="2 3">
    <name type="scientific">Gigaspora margarita</name>
    <dbReference type="NCBI Taxonomy" id="4874"/>
    <lineage>
        <taxon>Eukaryota</taxon>
        <taxon>Fungi</taxon>
        <taxon>Fungi incertae sedis</taxon>
        <taxon>Mucoromycota</taxon>
        <taxon>Glomeromycotina</taxon>
        <taxon>Glomeromycetes</taxon>
        <taxon>Diversisporales</taxon>
        <taxon>Gigasporaceae</taxon>
        <taxon>Gigaspora</taxon>
    </lineage>
</organism>
<gene>
    <name evidence="2" type="ORF">GMARGA_LOCUS1251</name>
</gene>
<evidence type="ECO:0000259" key="1">
    <source>
        <dbReference type="Pfam" id="PF20502"/>
    </source>
</evidence>